<feature type="transmembrane region" description="Helical" evidence="1">
    <location>
        <begin position="45"/>
        <end position="63"/>
    </location>
</feature>
<accession>A0ABV1GG94</accession>
<comment type="caution">
    <text evidence="2">The sequence shown here is derived from an EMBL/GenBank/DDBJ whole genome shotgun (WGS) entry which is preliminary data.</text>
</comment>
<proteinExistence type="predicted"/>
<feature type="transmembrane region" description="Helical" evidence="1">
    <location>
        <begin position="162"/>
        <end position="179"/>
    </location>
</feature>
<keyword evidence="1" id="KW-0812">Transmembrane</keyword>
<gene>
    <name evidence="2" type="ORF">WMO24_10485</name>
</gene>
<evidence type="ECO:0000313" key="2">
    <source>
        <dbReference type="EMBL" id="MEQ2520850.1"/>
    </source>
</evidence>
<dbReference type="RefSeq" id="WP_349216396.1">
    <property type="nucleotide sequence ID" value="NZ_JBBMFA010000097.1"/>
</dbReference>
<dbReference type="EMBL" id="JBBMFA010000097">
    <property type="protein sequence ID" value="MEQ2520850.1"/>
    <property type="molecule type" value="Genomic_DNA"/>
</dbReference>
<sequence>MKTHPIFGLILKDFYSIRGYLIRQIGLLLVIYLIIGVAMKTMSMLPAMLMLGVTMSLISIFSLDESSRWNAYALTLPITPRDLVISKYLIYYGGMYAVGLLASLFSAAVDTVLFHNGEDAVENLILGVGGGLAILIIYSLVISVDIPLYLKLGIEKSRIPTTLTFLVPFVAIFPTVSYWGPWLANMDWSSVNWPVVILIALAALAVIVLVSCRVSIRIMEQKEY</sequence>
<dbReference type="InterPro" id="IPR025699">
    <property type="entry name" value="ABC2_memb-like"/>
</dbReference>
<feature type="transmembrane region" description="Helical" evidence="1">
    <location>
        <begin position="89"/>
        <end position="109"/>
    </location>
</feature>
<keyword evidence="1" id="KW-1133">Transmembrane helix</keyword>
<feature type="transmembrane region" description="Helical" evidence="1">
    <location>
        <begin position="191"/>
        <end position="212"/>
    </location>
</feature>
<keyword evidence="1" id="KW-0472">Membrane</keyword>
<dbReference type="Pfam" id="PF13346">
    <property type="entry name" value="ABC2_membrane_5"/>
    <property type="match status" value="1"/>
</dbReference>
<keyword evidence="3" id="KW-1185">Reference proteome</keyword>
<reference evidence="2 3" key="1">
    <citation type="submission" date="2024-03" db="EMBL/GenBank/DDBJ databases">
        <title>Human intestinal bacterial collection.</title>
        <authorList>
            <person name="Pauvert C."/>
            <person name="Hitch T.C.A."/>
            <person name="Clavel T."/>
        </authorList>
    </citation>
    <scope>NUCLEOTIDE SEQUENCE [LARGE SCALE GENOMIC DNA]</scope>
    <source>
        <strain evidence="2 3">CLA-JM-H11</strain>
    </source>
</reference>
<feature type="transmembrane region" description="Helical" evidence="1">
    <location>
        <begin position="20"/>
        <end position="39"/>
    </location>
</feature>
<organism evidence="2 3">
    <name type="scientific">Ruthenibacterium intestinale</name>
    <dbReference type="NCBI Taxonomy" id="3133163"/>
    <lineage>
        <taxon>Bacteria</taxon>
        <taxon>Bacillati</taxon>
        <taxon>Bacillota</taxon>
        <taxon>Clostridia</taxon>
        <taxon>Eubacteriales</taxon>
        <taxon>Oscillospiraceae</taxon>
        <taxon>Ruthenibacterium</taxon>
    </lineage>
</organism>
<evidence type="ECO:0000313" key="3">
    <source>
        <dbReference type="Proteomes" id="UP001477672"/>
    </source>
</evidence>
<dbReference type="Proteomes" id="UP001477672">
    <property type="component" value="Unassembled WGS sequence"/>
</dbReference>
<evidence type="ECO:0000256" key="1">
    <source>
        <dbReference type="SAM" id="Phobius"/>
    </source>
</evidence>
<name>A0ABV1GG94_9FIRM</name>
<protein>
    <submittedName>
        <fullName evidence="2">ABC-2 transporter permease</fullName>
    </submittedName>
</protein>
<feature type="transmembrane region" description="Helical" evidence="1">
    <location>
        <begin position="124"/>
        <end position="150"/>
    </location>
</feature>